<dbReference type="Proteomes" id="UP001597301">
    <property type="component" value="Unassembled WGS sequence"/>
</dbReference>
<keyword evidence="10" id="KW-1185">Reference proteome</keyword>
<dbReference type="PANTHER" id="PTHR32322">
    <property type="entry name" value="INNER MEMBRANE TRANSPORTER"/>
    <property type="match status" value="1"/>
</dbReference>
<dbReference type="RefSeq" id="WP_380772666.1">
    <property type="nucleotide sequence ID" value="NZ_JBHUEO010000008.1"/>
</dbReference>
<dbReference type="InterPro" id="IPR050638">
    <property type="entry name" value="AA-Vitamin_Transporters"/>
</dbReference>
<feature type="transmembrane region" description="Helical" evidence="7">
    <location>
        <begin position="146"/>
        <end position="169"/>
    </location>
</feature>
<dbReference type="InterPro" id="IPR000620">
    <property type="entry name" value="EamA_dom"/>
</dbReference>
<feature type="transmembrane region" description="Helical" evidence="7">
    <location>
        <begin position="178"/>
        <end position="198"/>
    </location>
</feature>
<comment type="subcellular location">
    <subcellularLocation>
        <location evidence="1">Cell membrane</location>
        <topology evidence="1">Multi-pass membrane protein</topology>
    </subcellularLocation>
</comment>
<keyword evidence="4 7" id="KW-0812">Transmembrane</keyword>
<name>A0ABW4KIT9_9BACI</name>
<feature type="transmembrane region" description="Helical" evidence="7">
    <location>
        <begin position="37"/>
        <end position="58"/>
    </location>
</feature>
<evidence type="ECO:0000313" key="9">
    <source>
        <dbReference type="EMBL" id="MFD1706105.1"/>
    </source>
</evidence>
<proteinExistence type="inferred from homology"/>
<feature type="transmembrane region" description="Helical" evidence="7">
    <location>
        <begin position="210"/>
        <end position="231"/>
    </location>
</feature>
<evidence type="ECO:0000256" key="3">
    <source>
        <dbReference type="ARBA" id="ARBA00022475"/>
    </source>
</evidence>
<feature type="transmembrane region" description="Helical" evidence="7">
    <location>
        <begin position="268"/>
        <end position="288"/>
    </location>
</feature>
<feature type="transmembrane region" description="Helical" evidence="7">
    <location>
        <begin position="98"/>
        <end position="116"/>
    </location>
</feature>
<gene>
    <name evidence="9" type="ORF">ACFSCZ_04960</name>
</gene>
<evidence type="ECO:0000256" key="1">
    <source>
        <dbReference type="ARBA" id="ARBA00004651"/>
    </source>
</evidence>
<accession>A0ABW4KIT9</accession>
<keyword evidence="3" id="KW-1003">Cell membrane</keyword>
<reference evidence="10" key="1">
    <citation type="journal article" date="2019" name="Int. J. Syst. Evol. Microbiol.">
        <title>The Global Catalogue of Microorganisms (GCM) 10K type strain sequencing project: providing services to taxonomists for standard genome sequencing and annotation.</title>
        <authorList>
            <consortium name="The Broad Institute Genomics Platform"/>
            <consortium name="The Broad Institute Genome Sequencing Center for Infectious Disease"/>
            <person name="Wu L."/>
            <person name="Ma J."/>
        </authorList>
    </citation>
    <scope>NUCLEOTIDE SEQUENCE [LARGE SCALE GENOMIC DNA]</scope>
    <source>
        <strain evidence="10">CGMCC 1.12295</strain>
    </source>
</reference>
<evidence type="ECO:0000259" key="8">
    <source>
        <dbReference type="Pfam" id="PF00892"/>
    </source>
</evidence>
<dbReference type="Pfam" id="PF00892">
    <property type="entry name" value="EamA"/>
    <property type="match status" value="2"/>
</dbReference>
<dbReference type="SUPFAM" id="SSF103481">
    <property type="entry name" value="Multidrug resistance efflux transporter EmrE"/>
    <property type="match status" value="2"/>
</dbReference>
<organism evidence="9 10">
    <name type="scientific">Siminovitchia sediminis</name>
    <dbReference type="NCBI Taxonomy" id="1274353"/>
    <lineage>
        <taxon>Bacteria</taxon>
        <taxon>Bacillati</taxon>
        <taxon>Bacillota</taxon>
        <taxon>Bacilli</taxon>
        <taxon>Bacillales</taxon>
        <taxon>Bacillaceae</taxon>
        <taxon>Siminovitchia</taxon>
    </lineage>
</organism>
<comment type="similarity">
    <text evidence="2">Belongs to the EamA transporter family.</text>
</comment>
<feature type="domain" description="EamA" evidence="8">
    <location>
        <begin position="150"/>
        <end position="285"/>
    </location>
</feature>
<evidence type="ECO:0000256" key="2">
    <source>
        <dbReference type="ARBA" id="ARBA00007362"/>
    </source>
</evidence>
<feature type="transmembrane region" description="Helical" evidence="7">
    <location>
        <begin position="243"/>
        <end position="262"/>
    </location>
</feature>
<keyword evidence="6 7" id="KW-0472">Membrane</keyword>
<evidence type="ECO:0000256" key="4">
    <source>
        <dbReference type="ARBA" id="ARBA00022692"/>
    </source>
</evidence>
<dbReference type="PANTHER" id="PTHR32322:SF18">
    <property type="entry name" value="S-ADENOSYLMETHIONINE_S-ADENOSYLHOMOCYSTEINE TRANSPORTER"/>
    <property type="match status" value="1"/>
</dbReference>
<evidence type="ECO:0000256" key="5">
    <source>
        <dbReference type="ARBA" id="ARBA00022989"/>
    </source>
</evidence>
<feature type="transmembrane region" description="Helical" evidence="7">
    <location>
        <begin position="123"/>
        <end position="140"/>
    </location>
</feature>
<evidence type="ECO:0000313" key="10">
    <source>
        <dbReference type="Proteomes" id="UP001597301"/>
    </source>
</evidence>
<feature type="transmembrane region" description="Helical" evidence="7">
    <location>
        <begin position="70"/>
        <end position="92"/>
    </location>
</feature>
<dbReference type="InterPro" id="IPR037185">
    <property type="entry name" value="EmrE-like"/>
</dbReference>
<sequence length="299" mass="32408">MSKFPIKSALAIGLLVCIWGISWPIYKAALTFTPPLLFAGMRALMGGVLLTLILMPSWRKIKWREHWRKYSIGALFNAFFFYGFQTAALLFLPGGLSSVLVFLQPVLVALFAWLWLGEQMSILKMIGMLFGFLGILIISMDGFTGTLSPIGIIIALMGAVSWALGTVYVKTVSKQVDALWLVAIQFTLGGAVLTGMGMTTENVSDIVWNLPYINGLVFGGVFGVAVAFGLYFKLIHAGEAGKIASFTFLVPVIAVISGNIFLKEPFTLSLLTGLALIVLSISLVNYPVGGRKIKKKLSA</sequence>
<keyword evidence="5 7" id="KW-1133">Transmembrane helix</keyword>
<protein>
    <submittedName>
        <fullName evidence="9">DMT family transporter</fullName>
    </submittedName>
</protein>
<dbReference type="EMBL" id="JBHUEO010000008">
    <property type="protein sequence ID" value="MFD1706105.1"/>
    <property type="molecule type" value="Genomic_DNA"/>
</dbReference>
<evidence type="ECO:0000256" key="7">
    <source>
        <dbReference type="SAM" id="Phobius"/>
    </source>
</evidence>
<comment type="caution">
    <text evidence="9">The sequence shown here is derived from an EMBL/GenBank/DDBJ whole genome shotgun (WGS) entry which is preliminary data.</text>
</comment>
<feature type="domain" description="EamA" evidence="8">
    <location>
        <begin position="10"/>
        <end position="140"/>
    </location>
</feature>
<evidence type="ECO:0000256" key="6">
    <source>
        <dbReference type="ARBA" id="ARBA00023136"/>
    </source>
</evidence>